<comment type="subcellular location">
    <subcellularLocation>
        <location evidence="6">Endomembrane system</location>
        <topology evidence="6">Single-pass membrane protein</topology>
    </subcellularLocation>
    <subcellularLocation>
        <location evidence="1">Nucleus membrane</location>
    </subcellularLocation>
</comment>
<keyword evidence="3" id="KW-1133">Transmembrane helix</keyword>
<dbReference type="PANTHER" id="PTHR12265">
    <property type="entry name" value="TRANSMEMBRANE PROTEIN 53"/>
    <property type="match status" value="1"/>
</dbReference>
<evidence type="ECO:0000256" key="4">
    <source>
        <dbReference type="ARBA" id="ARBA00023136"/>
    </source>
</evidence>
<dbReference type="OMA" id="AKKCYIF"/>
<dbReference type="PANTHER" id="PTHR12265:SF30">
    <property type="entry name" value="TRANSMEMBRANE PROTEIN 53"/>
    <property type="match status" value="1"/>
</dbReference>
<evidence type="ECO:0000256" key="5">
    <source>
        <dbReference type="ARBA" id="ARBA00023242"/>
    </source>
</evidence>
<keyword evidence="2" id="KW-0812">Transmembrane</keyword>
<keyword evidence="4" id="KW-0472">Membrane</keyword>
<evidence type="ECO:0008006" key="9">
    <source>
        <dbReference type="Google" id="ProtNLM"/>
    </source>
</evidence>
<sequence length="281" mass="32036">MTSQKPFHNAVRLSETTYLFQPNLWSKDAPTFILSTWMNAAPKNILFYVESYQRLFPTSRVFVLIGTVSNMVYRLESRQKISLQPVMHALLEETLGPLFLHAFSNSGAQQLGLLLRTYKEITGGKKLNVDGLILDSTPSRGEFSRAFVGLSYQVPSQHWYIRYPGVGLVLLVVTIGWLVEKLTGKVNVLSQFNADMNDRSLFGKDTFKQYMYSKEDLLVSWEDIEWHADMAESKGWRVGRALFEKSGHCRHGKGLGEERYWNIINSIVAKEATDGSRQSKL</sequence>
<name>S3CUR1_GLAL2</name>
<dbReference type="AlphaFoldDB" id="S3CUR1"/>
<dbReference type="eggNOG" id="ENOG502S6B9">
    <property type="taxonomic scope" value="Eukaryota"/>
</dbReference>
<dbReference type="EMBL" id="KE145365">
    <property type="protein sequence ID" value="EPE30142.1"/>
    <property type="molecule type" value="Genomic_DNA"/>
</dbReference>
<dbReference type="InterPro" id="IPR008547">
    <property type="entry name" value="DUF829_TMEM53"/>
</dbReference>
<dbReference type="KEGG" id="glz:GLAREA_12865"/>
<gene>
    <name evidence="7" type="ORF">GLAREA_12865</name>
</gene>
<dbReference type="Pfam" id="PF05705">
    <property type="entry name" value="DUF829"/>
    <property type="match status" value="1"/>
</dbReference>
<evidence type="ECO:0000256" key="3">
    <source>
        <dbReference type="ARBA" id="ARBA00022989"/>
    </source>
</evidence>
<organism evidence="7 8">
    <name type="scientific">Glarea lozoyensis (strain ATCC 20868 / MF5171)</name>
    <dbReference type="NCBI Taxonomy" id="1116229"/>
    <lineage>
        <taxon>Eukaryota</taxon>
        <taxon>Fungi</taxon>
        <taxon>Dikarya</taxon>
        <taxon>Ascomycota</taxon>
        <taxon>Pezizomycotina</taxon>
        <taxon>Leotiomycetes</taxon>
        <taxon>Helotiales</taxon>
        <taxon>Helotiaceae</taxon>
        <taxon>Glarea</taxon>
    </lineage>
</organism>
<evidence type="ECO:0000313" key="7">
    <source>
        <dbReference type="EMBL" id="EPE30142.1"/>
    </source>
</evidence>
<keyword evidence="5" id="KW-0539">Nucleus</keyword>
<evidence type="ECO:0000256" key="1">
    <source>
        <dbReference type="ARBA" id="ARBA00004126"/>
    </source>
</evidence>
<dbReference type="GeneID" id="19471905"/>
<accession>S3CUR1</accession>
<dbReference type="HOGENOM" id="CLU_036503_0_0_1"/>
<evidence type="ECO:0000256" key="6">
    <source>
        <dbReference type="ARBA" id="ARBA00037847"/>
    </source>
</evidence>
<evidence type="ECO:0000256" key="2">
    <source>
        <dbReference type="ARBA" id="ARBA00022692"/>
    </source>
</evidence>
<evidence type="ECO:0000313" key="8">
    <source>
        <dbReference type="Proteomes" id="UP000016922"/>
    </source>
</evidence>
<proteinExistence type="predicted"/>
<dbReference type="GO" id="GO:0031965">
    <property type="term" value="C:nuclear membrane"/>
    <property type="evidence" value="ECO:0007669"/>
    <property type="project" value="UniProtKB-SubCell"/>
</dbReference>
<dbReference type="OrthoDB" id="77878at2759"/>
<dbReference type="RefSeq" id="XP_008082819.1">
    <property type="nucleotide sequence ID" value="XM_008084628.1"/>
</dbReference>
<protein>
    <recommendedName>
        <fullName evidence="9">Indole-diterpene biosynthesis protein PaxU</fullName>
    </recommendedName>
</protein>
<reference evidence="7 8" key="1">
    <citation type="journal article" date="2013" name="BMC Genomics">
        <title>Genomics-driven discovery of the pneumocandin biosynthetic gene cluster in the fungus Glarea lozoyensis.</title>
        <authorList>
            <person name="Chen L."/>
            <person name="Yue Q."/>
            <person name="Zhang X."/>
            <person name="Xiang M."/>
            <person name="Wang C."/>
            <person name="Li S."/>
            <person name="Che Y."/>
            <person name="Ortiz-Lopez F.J."/>
            <person name="Bills G.F."/>
            <person name="Liu X."/>
            <person name="An Z."/>
        </authorList>
    </citation>
    <scope>NUCLEOTIDE SEQUENCE [LARGE SCALE GENOMIC DNA]</scope>
    <source>
        <strain evidence="8">ATCC 20868 / MF5171</strain>
    </source>
</reference>
<dbReference type="Proteomes" id="UP000016922">
    <property type="component" value="Unassembled WGS sequence"/>
</dbReference>
<keyword evidence="8" id="KW-1185">Reference proteome</keyword>